<evidence type="ECO:0000313" key="1">
    <source>
        <dbReference type="EMBL" id="KAK9688059.1"/>
    </source>
</evidence>
<dbReference type="EMBL" id="JASPKY010000609">
    <property type="protein sequence ID" value="KAK9688059.1"/>
    <property type="molecule type" value="Genomic_DNA"/>
</dbReference>
<name>A0AAW1IF45_POPJA</name>
<organism evidence="1 2">
    <name type="scientific">Popillia japonica</name>
    <name type="common">Japanese beetle</name>
    <dbReference type="NCBI Taxonomy" id="7064"/>
    <lineage>
        <taxon>Eukaryota</taxon>
        <taxon>Metazoa</taxon>
        <taxon>Ecdysozoa</taxon>
        <taxon>Arthropoda</taxon>
        <taxon>Hexapoda</taxon>
        <taxon>Insecta</taxon>
        <taxon>Pterygota</taxon>
        <taxon>Neoptera</taxon>
        <taxon>Endopterygota</taxon>
        <taxon>Coleoptera</taxon>
        <taxon>Polyphaga</taxon>
        <taxon>Scarabaeiformia</taxon>
        <taxon>Scarabaeidae</taxon>
        <taxon>Rutelinae</taxon>
        <taxon>Popillia</taxon>
    </lineage>
</organism>
<accession>A0AAW1IF45</accession>
<protein>
    <submittedName>
        <fullName evidence="1">Uncharacterized protein</fullName>
    </submittedName>
</protein>
<dbReference type="Proteomes" id="UP001458880">
    <property type="component" value="Unassembled WGS sequence"/>
</dbReference>
<dbReference type="AlphaFoldDB" id="A0AAW1IF45"/>
<proteinExistence type="predicted"/>
<reference evidence="1 2" key="1">
    <citation type="journal article" date="2024" name="BMC Genomics">
        <title>De novo assembly and annotation of Popillia japonica's genome with initial clues to its potential as an invasive pest.</title>
        <authorList>
            <person name="Cucini C."/>
            <person name="Boschi S."/>
            <person name="Funari R."/>
            <person name="Cardaioli E."/>
            <person name="Iannotti N."/>
            <person name="Marturano G."/>
            <person name="Paoli F."/>
            <person name="Bruttini M."/>
            <person name="Carapelli A."/>
            <person name="Frati F."/>
            <person name="Nardi F."/>
        </authorList>
    </citation>
    <scope>NUCLEOTIDE SEQUENCE [LARGE SCALE GENOMIC DNA]</scope>
    <source>
        <strain evidence="1">DMR45628</strain>
    </source>
</reference>
<keyword evidence="2" id="KW-1185">Reference proteome</keyword>
<comment type="caution">
    <text evidence="1">The sequence shown here is derived from an EMBL/GenBank/DDBJ whole genome shotgun (WGS) entry which is preliminary data.</text>
</comment>
<evidence type="ECO:0000313" key="2">
    <source>
        <dbReference type="Proteomes" id="UP001458880"/>
    </source>
</evidence>
<sequence length="70" mass="8211">MGYSQGKWRCLKYLNMSLEDKIHNIILKQNDEDYLIEEPGDNSVIIGIDEEDDNEDVNGRITRNFIPRIL</sequence>
<gene>
    <name evidence="1" type="ORF">QE152_g35815</name>
</gene>